<evidence type="ECO:0000256" key="1">
    <source>
        <dbReference type="SAM" id="Coils"/>
    </source>
</evidence>
<evidence type="ECO:0000313" key="3">
    <source>
        <dbReference type="EMBL" id="EMO41809.1"/>
    </source>
</evidence>
<feature type="coiled-coil region" evidence="1">
    <location>
        <begin position="878"/>
        <end position="912"/>
    </location>
</feature>
<protein>
    <submittedName>
        <fullName evidence="3">GHKL domain protein</fullName>
    </submittedName>
</protein>
<dbReference type="InterPro" id="IPR056471">
    <property type="entry name" value="HD-CE"/>
</dbReference>
<evidence type="ECO:0000313" key="4">
    <source>
        <dbReference type="Proteomes" id="UP000012153"/>
    </source>
</evidence>
<gene>
    <name evidence="3" type="ORF">LEP1GSC186_1829</name>
</gene>
<dbReference type="Pfam" id="PF24391">
    <property type="entry name" value="HD-CE"/>
    <property type="match status" value="1"/>
</dbReference>
<organism evidence="3 4">
    <name type="scientific">Leptospira noguchii serovar Autumnalis str. ZUN142</name>
    <dbReference type="NCBI Taxonomy" id="1085540"/>
    <lineage>
        <taxon>Bacteria</taxon>
        <taxon>Pseudomonadati</taxon>
        <taxon>Spirochaetota</taxon>
        <taxon>Spirochaetia</taxon>
        <taxon>Leptospirales</taxon>
        <taxon>Leptospiraceae</taxon>
        <taxon>Leptospira</taxon>
    </lineage>
</organism>
<feature type="domain" description="HD-CE" evidence="2">
    <location>
        <begin position="49"/>
        <end position="222"/>
    </location>
</feature>
<keyword evidence="1" id="KW-0175">Coiled coil</keyword>
<dbReference type="AlphaFoldDB" id="M6UL47"/>
<sequence>MIIPKKKIEEAFESEEFNRFLNQIILNPFHELHENAKLILGEGIKELIQNKKNTWSLEIQKSVTLLVAAFFRPTHHESTRNIIENPYTEINLESPRTHLIPKRIYKILGKICESHGKNFSAIMTLDKNEDGLANEMCNPRFIAVLLRLGDLLDLDNGRFCEVLISCLGDLPHSSKNHYNKHHSIEHLFISKERIEIKAICKDYESYSLTVQWLDWIKDEIKNINENFYDIIPYFRFGSFPDVKNLQVQLEGYELIKNYLRPKIQLDSESVIKLIQGKNIYDSKFISIRELIQNSSDATLIRLFLEFPDRFNNPKSIKDFIENDKFPEKFYIQIELNKIENKVNDKTVWNFKIQDSGIGISRNDLEYLLDIGSSKKNTNKQEIIKKMPEWLRPSGVFGIGFQSVFMLTEKVTIKTKSLFSNESLEIIIYSPQGEKDAGNVLIKKINSKNTDLKFGTEINFNIEMDAIPNMYSYSWDNEYAKSIINEFDPLFDKEFSIETAELKYRIDLYSQNSLIPVHFGQKKEKTKSYDKFPIEKSLYFFDEIENIEFYTIPVFEERPTNIFLYRNQEIDTNSERPVPLFRFKVNILSSNAENLLTLDRKKIKSEKKKDLIEKIKCSFNKAVPTFYNSLKNKVESSLTKNEIESYKNIFSLYQELYFEKNKSFSTEDEWKKILFYTTIDENIKFESIFQCEKLDIDFSSNRFEYGSKTTNVQKINDQHFQLTISENYSLFNVFKVFLFKKFLFYKINKIEYKFEEITSDFGITNNPPKTRIISYTFSNLEIDDTIIELSCLTDFFSNTFQNYRNEPIPKRLLIPYFHKKYEMLAFGEDKDEIFKALPYLWRLDEEFRYWNRFIISPIVIEDGVIRIKGINEVIQLLCSNGLELNTESAQQLYKELANELINSIQKIENLKFKIEQIK</sequence>
<dbReference type="InterPro" id="IPR036890">
    <property type="entry name" value="HATPase_C_sf"/>
</dbReference>
<dbReference type="EMBL" id="AHOP02000021">
    <property type="protein sequence ID" value="EMO41809.1"/>
    <property type="molecule type" value="Genomic_DNA"/>
</dbReference>
<dbReference type="Gene3D" id="3.30.565.10">
    <property type="entry name" value="Histidine kinase-like ATPase, C-terminal domain"/>
    <property type="match status" value="1"/>
</dbReference>
<evidence type="ECO:0000259" key="2">
    <source>
        <dbReference type="Pfam" id="PF24391"/>
    </source>
</evidence>
<dbReference type="SUPFAM" id="SSF55874">
    <property type="entry name" value="ATPase domain of HSP90 chaperone/DNA topoisomerase II/histidine kinase"/>
    <property type="match status" value="1"/>
</dbReference>
<reference evidence="3 4" key="1">
    <citation type="submission" date="2013-01" db="EMBL/GenBank/DDBJ databases">
        <authorList>
            <person name="Harkins D.M."/>
            <person name="Durkin A.S."/>
            <person name="Brinkac L.M."/>
            <person name="Haft D.H."/>
            <person name="Selengut J.D."/>
            <person name="Sanka R."/>
            <person name="DePew J."/>
            <person name="Purushe J."/>
            <person name="Matthias M.A."/>
            <person name="Vinetz J.M."/>
            <person name="Sutton G.G."/>
            <person name="Nierman W.C."/>
            <person name="Fouts D.E."/>
        </authorList>
    </citation>
    <scope>NUCLEOTIDE SEQUENCE [LARGE SCALE GENOMIC DNA]</scope>
    <source>
        <strain evidence="3 4">ZUN142</strain>
    </source>
</reference>
<dbReference type="Proteomes" id="UP000012153">
    <property type="component" value="Unassembled WGS sequence"/>
</dbReference>
<proteinExistence type="predicted"/>
<name>M6UL47_9LEPT</name>
<dbReference type="Pfam" id="PF13589">
    <property type="entry name" value="HATPase_c_3"/>
    <property type="match status" value="1"/>
</dbReference>
<accession>M6UL47</accession>
<comment type="caution">
    <text evidence="3">The sequence shown here is derived from an EMBL/GenBank/DDBJ whole genome shotgun (WGS) entry which is preliminary data.</text>
</comment>